<feature type="non-terminal residue" evidence="1">
    <location>
        <position position="186"/>
    </location>
</feature>
<evidence type="ECO:0000313" key="2">
    <source>
        <dbReference type="Proteomes" id="UP001239111"/>
    </source>
</evidence>
<comment type="caution">
    <text evidence="1">The sequence shown here is derived from an EMBL/GenBank/DDBJ whole genome shotgun (WGS) entry which is preliminary data.</text>
</comment>
<protein>
    <submittedName>
        <fullName evidence="1">Uncharacterized protein</fullName>
    </submittedName>
</protein>
<sequence length="186" mass="19519">MRRRLLEAASTKASEAATGHINPVMQPVTGLAHPTASPPVNLTVPAQGSSSGGGSAVAVAAVATAAVTPNGSGFRAVAAAPGQNATVYLPENEEFGYSMIAAFSDMETVFLACISTLLPLVIALGLAFGIRHMWRKYRDRRCSMSSGLPGYRGVCSRDDTTESLHHRPHSRSSSIHQSTQILSAQD</sequence>
<dbReference type="EMBL" id="CM056742">
    <property type="protein sequence ID" value="KAJ8675302.1"/>
    <property type="molecule type" value="Genomic_DNA"/>
</dbReference>
<dbReference type="Proteomes" id="UP001239111">
    <property type="component" value="Chromosome 2"/>
</dbReference>
<reference evidence="1" key="1">
    <citation type="submission" date="2023-04" db="EMBL/GenBank/DDBJ databases">
        <title>A chromosome-level genome assembly of the parasitoid wasp Eretmocerus hayati.</title>
        <authorList>
            <person name="Zhong Y."/>
            <person name="Liu S."/>
            <person name="Liu Y."/>
        </authorList>
    </citation>
    <scope>NUCLEOTIDE SEQUENCE</scope>
    <source>
        <strain evidence="1">ZJU_SS_LIU_2023</strain>
    </source>
</reference>
<keyword evidence="2" id="KW-1185">Reference proteome</keyword>
<accession>A0ACC2NW18</accession>
<organism evidence="1 2">
    <name type="scientific">Eretmocerus hayati</name>
    <dbReference type="NCBI Taxonomy" id="131215"/>
    <lineage>
        <taxon>Eukaryota</taxon>
        <taxon>Metazoa</taxon>
        <taxon>Ecdysozoa</taxon>
        <taxon>Arthropoda</taxon>
        <taxon>Hexapoda</taxon>
        <taxon>Insecta</taxon>
        <taxon>Pterygota</taxon>
        <taxon>Neoptera</taxon>
        <taxon>Endopterygota</taxon>
        <taxon>Hymenoptera</taxon>
        <taxon>Apocrita</taxon>
        <taxon>Proctotrupomorpha</taxon>
        <taxon>Chalcidoidea</taxon>
        <taxon>Aphelinidae</taxon>
        <taxon>Aphelininae</taxon>
        <taxon>Eretmocerus</taxon>
    </lineage>
</organism>
<evidence type="ECO:0000313" key="1">
    <source>
        <dbReference type="EMBL" id="KAJ8675302.1"/>
    </source>
</evidence>
<name>A0ACC2NW18_9HYME</name>
<proteinExistence type="predicted"/>
<gene>
    <name evidence="1" type="ORF">QAD02_011088</name>
</gene>